<keyword evidence="2" id="KW-1185">Reference proteome</keyword>
<protein>
    <submittedName>
        <fullName evidence="1">Uncharacterized protein</fullName>
    </submittedName>
</protein>
<accession>A0A4R3HPL2</accession>
<organism evidence="1 2">
    <name type="scientific">Paucimonas lemoignei</name>
    <name type="common">Pseudomonas lemoignei</name>
    <dbReference type="NCBI Taxonomy" id="29443"/>
    <lineage>
        <taxon>Bacteria</taxon>
        <taxon>Pseudomonadati</taxon>
        <taxon>Pseudomonadota</taxon>
        <taxon>Betaproteobacteria</taxon>
        <taxon>Burkholderiales</taxon>
        <taxon>Burkholderiaceae</taxon>
        <taxon>Paucimonas</taxon>
    </lineage>
</organism>
<proteinExistence type="predicted"/>
<dbReference type="EMBL" id="SLZQ01000019">
    <property type="protein sequence ID" value="TCS32926.1"/>
    <property type="molecule type" value="Genomic_DNA"/>
</dbReference>
<gene>
    <name evidence="1" type="ORF">EDC30_11937</name>
</gene>
<dbReference type="AlphaFoldDB" id="A0A4R3HPL2"/>
<reference evidence="1 2" key="1">
    <citation type="submission" date="2019-03" db="EMBL/GenBank/DDBJ databases">
        <title>Genomic Encyclopedia of Type Strains, Phase IV (KMG-IV): sequencing the most valuable type-strain genomes for metagenomic binning, comparative biology and taxonomic classification.</title>
        <authorList>
            <person name="Goeker M."/>
        </authorList>
    </citation>
    <scope>NUCLEOTIDE SEQUENCE [LARGE SCALE GENOMIC DNA]</scope>
    <source>
        <strain evidence="1 2">DSM 7445</strain>
    </source>
</reference>
<sequence>MEKKNQQSVNETGNPVFNAKSRAALQQQEDIELNRIADARNGQQVIKVKLDEI</sequence>
<evidence type="ECO:0000313" key="1">
    <source>
        <dbReference type="EMBL" id="TCS32926.1"/>
    </source>
</evidence>
<evidence type="ECO:0000313" key="2">
    <source>
        <dbReference type="Proteomes" id="UP000295382"/>
    </source>
</evidence>
<name>A0A4R3HPL2_PAULE</name>
<dbReference type="Proteomes" id="UP000295382">
    <property type="component" value="Unassembled WGS sequence"/>
</dbReference>
<comment type="caution">
    <text evidence="1">The sequence shown here is derived from an EMBL/GenBank/DDBJ whole genome shotgun (WGS) entry which is preliminary data.</text>
</comment>
<dbReference type="RefSeq" id="WP_165973885.1">
    <property type="nucleotide sequence ID" value="NZ_SLZQ01000019.1"/>
</dbReference>